<feature type="region of interest" description="Disordered" evidence="5">
    <location>
        <begin position="1"/>
        <end position="49"/>
    </location>
</feature>
<dbReference type="SUPFAM" id="SSF52540">
    <property type="entry name" value="P-loop containing nucleoside triphosphate hydrolases"/>
    <property type="match status" value="1"/>
</dbReference>
<reference evidence="7" key="1">
    <citation type="submission" date="2020-12" db="EMBL/GenBank/DDBJ databases">
        <title>Genomic characterization of non-nitrogen-fixing Frankia strains.</title>
        <authorList>
            <person name="Carlos-Shanley C."/>
            <person name="Guerra T."/>
            <person name="Hahn D."/>
        </authorList>
    </citation>
    <scope>NUCLEOTIDE SEQUENCE</scope>
    <source>
        <strain evidence="7">CN6</strain>
    </source>
</reference>
<dbReference type="EMBL" id="JAEACQ010000348">
    <property type="protein sequence ID" value="MBL7632740.1"/>
    <property type="molecule type" value="Genomic_DNA"/>
</dbReference>
<dbReference type="Pfam" id="PF00005">
    <property type="entry name" value="ABC_tran"/>
    <property type="match status" value="1"/>
</dbReference>
<dbReference type="SMART" id="SM00382">
    <property type="entry name" value="AAA"/>
    <property type="match status" value="1"/>
</dbReference>
<feature type="compositionally biased region" description="Low complexity" evidence="5">
    <location>
        <begin position="25"/>
        <end position="35"/>
    </location>
</feature>
<evidence type="ECO:0000256" key="5">
    <source>
        <dbReference type="SAM" id="MobiDB-lite"/>
    </source>
</evidence>
<gene>
    <name evidence="7" type="ORF">I7412_37430</name>
</gene>
<organism evidence="7 8">
    <name type="scientific">Frankia nepalensis</name>
    <dbReference type="NCBI Taxonomy" id="1836974"/>
    <lineage>
        <taxon>Bacteria</taxon>
        <taxon>Bacillati</taxon>
        <taxon>Actinomycetota</taxon>
        <taxon>Actinomycetes</taxon>
        <taxon>Frankiales</taxon>
        <taxon>Frankiaceae</taxon>
        <taxon>Frankia</taxon>
    </lineage>
</organism>
<evidence type="ECO:0000256" key="3">
    <source>
        <dbReference type="ARBA" id="ARBA00022741"/>
    </source>
</evidence>
<dbReference type="Proteomes" id="UP000604475">
    <property type="component" value="Unassembled WGS sequence"/>
</dbReference>
<evidence type="ECO:0000256" key="4">
    <source>
        <dbReference type="ARBA" id="ARBA00022840"/>
    </source>
</evidence>
<keyword evidence="3" id="KW-0547">Nucleotide-binding</keyword>
<evidence type="ECO:0000256" key="2">
    <source>
        <dbReference type="ARBA" id="ARBA00022448"/>
    </source>
</evidence>
<sequence>MTQRAETPTGHAAGTASLPPPYPLPTATGTRAGPAPAGPAPAGPPAIDVRGLSKRYGRRTVVNDLDLRIPVGAVAGFIGPNGAGKTTTLRMLLGLVRPTTGQGTVLGHPLTDPAGYLPRTGALIENPALYPRLSARRNLEALTILAGRDPAWVDAVLDEVGLAERADDEARSYSLGMKQRLAIAAALLGDPDLLILDEPTNGLDPMGIRLMRDLIRGLAARDGRRRTVLVSSHLLAEVEQICDWIIVVDRGELAYQGPPERLLSAGAPRVTLRPEHARDVGRLADLAAGLGLAVERDGDQLVGLLDPPPAPSADGPDGPAEPMWAALAGLNRAAHAHGITLVEIAPGRVTLEERYTGLVAAAADGARRTGDAS</sequence>
<keyword evidence="8" id="KW-1185">Reference proteome</keyword>
<dbReference type="InterPro" id="IPR027417">
    <property type="entry name" value="P-loop_NTPase"/>
</dbReference>
<dbReference type="GO" id="GO:0005524">
    <property type="term" value="F:ATP binding"/>
    <property type="evidence" value="ECO:0007669"/>
    <property type="project" value="UniProtKB-KW"/>
</dbReference>
<dbReference type="AlphaFoldDB" id="A0A937RPQ6"/>
<name>A0A937RPQ6_9ACTN</name>
<dbReference type="PANTHER" id="PTHR43335:SF4">
    <property type="entry name" value="ABC TRANSPORTER, ATP-BINDING PROTEIN"/>
    <property type="match status" value="1"/>
</dbReference>
<dbReference type="PROSITE" id="PS50893">
    <property type="entry name" value="ABC_TRANSPORTER_2"/>
    <property type="match status" value="1"/>
</dbReference>
<accession>A0A937RPQ6</accession>
<evidence type="ECO:0000259" key="6">
    <source>
        <dbReference type="PROSITE" id="PS50893"/>
    </source>
</evidence>
<dbReference type="InterPro" id="IPR003439">
    <property type="entry name" value="ABC_transporter-like_ATP-bd"/>
</dbReference>
<dbReference type="GO" id="GO:0016887">
    <property type="term" value="F:ATP hydrolysis activity"/>
    <property type="evidence" value="ECO:0007669"/>
    <property type="project" value="InterPro"/>
</dbReference>
<protein>
    <submittedName>
        <fullName evidence="7">ATP-binding cassette domain-containing protein</fullName>
    </submittedName>
</protein>
<dbReference type="InterPro" id="IPR003593">
    <property type="entry name" value="AAA+_ATPase"/>
</dbReference>
<evidence type="ECO:0000256" key="1">
    <source>
        <dbReference type="ARBA" id="ARBA00005417"/>
    </source>
</evidence>
<keyword evidence="2" id="KW-0813">Transport</keyword>
<dbReference type="RefSeq" id="WP_203006134.1">
    <property type="nucleotide sequence ID" value="NZ_JADWYU010000202.1"/>
</dbReference>
<evidence type="ECO:0000313" key="8">
    <source>
        <dbReference type="Proteomes" id="UP000604475"/>
    </source>
</evidence>
<dbReference type="InterPro" id="IPR017871">
    <property type="entry name" value="ABC_transporter-like_CS"/>
</dbReference>
<dbReference type="PANTHER" id="PTHR43335">
    <property type="entry name" value="ABC TRANSPORTER, ATP-BINDING PROTEIN"/>
    <property type="match status" value="1"/>
</dbReference>
<keyword evidence="4 7" id="KW-0067">ATP-binding</keyword>
<dbReference type="PROSITE" id="PS00211">
    <property type="entry name" value="ABC_TRANSPORTER_1"/>
    <property type="match status" value="1"/>
</dbReference>
<dbReference type="Gene3D" id="3.40.50.300">
    <property type="entry name" value="P-loop containing nucleotide triphosphate hydrolases"/>
    <property type="match status" value="1"/>
</dbReference>
<feature type="domain" description="ABC transporter" evidence="6">
    <location>
        <begin position="47"/>
        <end position="275"/>
    </location>
</feature>
<comment type="caution">
    <text evidence="7">The sequence shown here is derived from an EMBL/GenBank/DDBJ whole genome shotgun (WGS) entry which is preliminary data.</text>
</comment>
<evidence type="ECO:0000313" key="7">
    <source>
        <dbReference type="EMBL" id="MBL7632740.1"/>
    </source>
</evidence>
<proteinExistence type="inferred from homology"/>
<comment type="similarity">
    <text evidence="1">Belongs to the ABC transporter superfamily.</text>
</comment>